<dbReference type="GO" id="GO:0016887">
    <property type="term" value="F:ATP hydrolysis activity"/>
    <property type="evidence" value="ECO:0007669"/>
    <property type="project" value="InterPro"/>
</dbReference>
<keyword evidence="3" id="KW-1185">Reference proteome</keyword>
<reference evidence="2 3" key="1">
    <citation type="journal article" date="2024" name="Nat. Commun.">
        <title>Phylogenomics reveals the evolutionary origins of lichenization in chlorophyte algae.</title>
        <authorList>
            <person name="Puginier C."/>
            <person name="Libourel C."/>
            <person name="Otte J."/>
            <person name="Skaloud P."/>
            <person name="Haon M."/>
            <person name="Grisel S."/>
            <person name="Petersen M."/>
            <person name="Berrin J.G."/>
            <person name="Delaux P.M."/>
            <person name="Dal Grande F."/>
            <person name="Keller J."/>
        </authorList>
    </citation>
    <scope>NUCLEOTIDE SEQUENCE [LARGE SCALE GENOMIC DNA]</scope>
    <source>
        <strain evidence="2 3">SAG 2145</strain>
    </source>
</reference>
<name>A0AAW1S076_9CHLO</name>
<dbReference type="Pfam" id="PF08676">
    <property type="entry name" value="MutL_C"/>
    <property type="match status" value="1"/>
</dbReference>
<dbReference type="AlphaFoldDB" id="A0AAW1S076"/>
<dbReference type="GO" id="GO:0005524">
    <property type="term" value="F:ATP binding"/>
    <property type="evidence" value="ECO:0007669"/>
    <property type="project" value="InterPro"/>
</dbReference>
<dbReference type="SMART" id="SM00853">
    <property type="entry name" value="MutL_C"/>
    <property type="match status" value="1"/>
</dbReference>
<dbReference type="Proteomes" id="UP001438707">
    <property type="component" value="Unassembled WGS sequence"/>
</dbReference>
<dbReference type="InterPro" id="IPR038973">
    <property type="entry name" value="MutL/Mlh/Pms-like"/>
</dbReference>
<sequence>MASEGAAASGVFASMSQGVRTQDAHDDDGDKLGGLGGVLQQWVNPAIPPPSAQPILDLKALGQTIPAAPISREDLQQARIVGQAANSFIAVACPEGRLVLVDQHAAHERVRLERLAAQVCPGGQAGCAPHVTSHMLDRPHVLHLGPQEAHIMEAHSERIRSWGWAWDVLTAMQVNSHISRPAQPSPLTCRQSSTASQIMKLPASGQCAADDAILSSSDDDSWPFAKAMLVGAPRMHRGPKRRRLANHDFKQTGSMAYSKQHVEKNVHSRVTASDSSFPMDSSCLGTIKAGDQGSIVLTHLACILGTTLNATELQIYLHQLSETSAASITPPGVTRTLASKACRHAIMFGDSLQPEQSEELVCSLLETSLWSICAHGRPTNAAVVNLQSLQGMTQAYLVAEVGQEAQSLFT</sequence>
<organism evidence="2 3">
    <name type="scientific">Apatococcus lobatus</name>
    <dbReference type="NCBI Taxonomy" id="904363"/>
    <lineage>
        <taxon>Eukaryota</taxon>
        <taxon>Viridiplantae</taxon>
        <taxon>Chlorophyta</taxon>
        <taxon>core chlorophytes</taxon>
        <taxon>Trebouxiophyceae</taxon>
        <taxon>Chlorellales</taxon>
        <taxon>Chlorellaceae</taxon>
        <taxon>Apatococcus</taxon>
    </lineage>
</organism>
<dbReference type="PANTHER" id="PTHR10073:SF47">
    <property type="entry name" value="DNA MISMATCH REPAIR PROTEIN MLH3"/>
    <property type="match status" value="1"/>
</dbReference>
<dbReference type="SUPFAM" id="SSF118116">
    <property type="entry name" value="DNA mismatch repair protein MutL"/>
    <property type="match status" value="2"/>
</dbReference>
<dbReference type="InterPro" id="IPR014790">
    <property type="entry name" value="MutL_C"/>
</dbReference>
<evidence type="ECO:0000313" key="3">
    <source>
        <dbReference type="Proteomes" id="UP001438707"/>
    </source>
</evidence>
<dbReference type="InterPro" id="IPR037198">
    <property type="entry name" value="MutL_C_sf"/>
</dbReference>
<comment type="caution">
    <text evidence="2">The sequence shown here is derived from an EMBL/GenBank/DDBJ whole genome shotgun (WGS) entry which is preliminary data.</text>
</comment>
<evidence type="ECO:0000259" key="1">
    <source>
        <dbReference type="SMART" id="SM00853"/>
    </source>
</evidence>
<accession>A0AAW1S076</accession>
<dbReference type="EMBL" id="JALJOS010000005">
    <property type="protein sequence ID" value="KAK9838953.1"/>
    <property type="molecule type" value="Genomic_DNA"/>
</dbReference>
<dbReference type="GO" id="GO:0032300">
    <property type="term" value="C:mismatch repair complex"/>
    <property type="evidence" value="ECO:0007669"/>
    <property type="project" value="InterPro"/>
</dbReference>
<dbReference type="GO" id="GO:0006298">
    <property type="term" value="P:mismatch repair"/>
    <property type="evidence" value="ECO:0007669"/>
    <property type="project" value="InterPro"/>
</dbReference>
<evidence type="ECO:0000313" key="2">
    <source>
        <dbReference type="EMBL" id="KAK9838953.1"/>
    </source>
</evidence>
<feature type="domain" description="MutL C-terminal dimerisation" evidence="1">
    <location>
        <begin position="80"/>
        <end position="199"/>
    </location>
</feature>
<dbReference type="InterPro" id="IPR042120">
    <property type="entry name" value="MutL_C_dimsub"/>
</dbReference>
<protein>
    <recommendedName>
        <fullName evidence="1">MutL C-terminal dimerisation domain-containing protein</fullName>
    </recommendedName>
</protein>
<dbReference type="PANTHER" id="PTHR10073">
    <property type="entry name" value="DNA MISMATCH REPAIR PROTEIN MLH, PMS, MUTL"/>
    <property type="match status" value="1"/>
</dbReference>
<gene>
    <name evidence="2" type="ORF">WJX74_006647</name>
</gene>
<dbReference type="GO" id="GO:0140664">
    <property type="term" value="F:ATP-dependent DNA damage sensor activity"/>
    <property type="evidence" value="ECO:0007669"/>
    <property type="project" value="InterPro"/>
</dbReference>
<dbReference type="Gene3D" id="3.30.1540.20">
    <property type="entry name" value="MutL, C-terminal domain, dimerisation subdomain"/>
    <property type="match status" value="1"/>
</dbReference>
<proteinExistence type="predicted"/>